<reference evidence="4 5" key="1">
    <citation type="submission" date="2020-04" db="EMBL/GenBank/DDBJ databases">
        <title>Molecular characterization of pseudomonads from Agaricus bisporus reveal novel blotch 2 pathogens in Western Europe.</title>
        <authorList>
            <person name="Taparia T."/>
            <person name="Krijger M."/>
            <person name="Haynes E."/>
            <person name="Elpinstone J.G."/>
            <person name="Noble R."/>
            <person name="Van Der Wolf J."/>
        </authorList>
    </citation>
    <scope>NUCLEOTIDE SEQUENCE [LARGE SCALE GENOMIC DNA]</scope>
    <source>
        <strain evidence="4 5">H7001</strain>
    </source>
</reference>
<dbReference type="SUPFAM" id="SSF51735">
    <property type="entry name" value="NAD(P)-binding Rossmann-fold domains"/>
    <property type="match status" value="1"/>
</dbReference>
<evidence type="ECO:0000256" key="1">
    <source>
        <dbReference type="ARBA" id="ARBA00022450"/>
    </source>
</evidence>
<dbReference type="SUPFAM" id="SSF47336">
    <property type="entry name" value="ACP-like"/>
    <property type="match status" value="1"/>
</dbReference>
<dbReference type="InterPro" id="IPR045851">
    <property type="entry name" value="AMP-bd_C_sf"/>
</dbReference>
<dbReference type="Gene3D" id="3.40.50.720">
    <property type="entry name" value="NAD(P)-binding Rossmann-like Domain"/>
    <property type="match status" value="1"/>
</dbReference>
<dbReference type="InterPro" id="IPR013120">
    <property type="entry name" value="FAR_NAD-bd"/>
</dbReference>
<dbReference type="Proteomes" id="UP000539985">
    <property type="component" value="Unassembled WGS sequence"/>
</dbReference>
<dbReference type="PANTHER" id="PTHR44845:SF6">
    <property type="entry name" value="BETA-ALANINE-ACTIVATING ENZYME"/>
    <property type="match status" value="1"/>
</dbReference>
<keyword evidence="1" id="KW-0596">Phosphopantetheine</keyword>
<evidence type="ECO:0000259" key="3">
    <source>
        <dbReference type="PROSITE" id="PS50075"/>
    </source>
</evidence>
<sequence length="656" mass="73196">MPIANTAIYLLNELGQPVGEGDSGEIHIAGPGVGAGYLDAPQMTAERYRLHALPDGQSLRLYRTGDLARWTQDGIQIIGRLDNQVKIRGFRVEPEEIEHLLQSSQLFRQLVVVIDNQRRILAFFSQPQGGDGQQASEQLQAYAINHLPDYMRPSAYCLLEQLPATANGKIDRRALRDMPVNYKPQGPRQAPQNPTQQYLLELWSGLLDMPTADISVDDSFFNLGGHSILLSQMLMGIRAAFGKGVSINRFIEQPTLINLANLVDQDVEAAATVSPQALHDAMIRPELEVLPISRLGNLHKVIVTGSNGFLGVHIVEALLELGSTEVACLVRESGGMSAQQRFENALVQNRLEHLDLSRVKVLAADISQPRLGLSDADYEWLDREYGVLIYNAANVNHVLDYESLVKDNVTPVLECLQLCEGRSKKIFNFISTLSASSTVDAQGRVLEEPPAFTPPIYIRNGYNLSKWVAERILWNASEAGVWVNLYRPGNIAFNTRSGVCQPHQNRLMLMLKGSLQLKEVPELALNFDLMPVDFLARFIAFHASRHQPSRAVFNLHNPLPLTWNHYLEAFRSAGHDFQMVPVTQWQQRLSAIDSDNALFGVVGFYLNGFEEDIGDISMIEYRNALSGIRSMGEDYPAKNSALLQKGCDYLKQIDFI</sequence>
<dbReference type="EMBL" id="JACAQB010000008">
    <property type="protein sequence ID" value="NWB97647.1"/>
    <property type="molecule type" value="Genomic_DNA"/>
</dbReference>
<dbReference type="Gene3D" id="3.40.50.12780">
    <property type="entry name" value="N-terminal domain of ligase-like"/>
    <property type="match status" value="1"/>
</dbReference>
<protein>
    <submittedName>
        <fullName evidence="4">Thioester reductase domain-containing protein</fullName>
    </submittedName>
</protein>
<dbReference type="AlphaFoldDB" id="A0A7Y7XF60"/>
<dbReference type="InterPro" id="IPR010080">
    <property type="entry name" value="Thioester_reductase-like_dom"/>
</dbReference>
<dbReference type="Pfam" id="PF00550">
    <property type="entry name" value="PP-binding"/>
    <property type="match status" value="1"/>
</dbReference>
<dbReference type="PANTHER" id="PTHR44845">
    <property type="entry name" value="CARRIER DOMAIN-CONTAINING PROTEIN"/>
    <property type="match status" value="1"/>
</dbReference>
<dbReference type="SUPFAM" id="SSF56801">
    <property type="entry name" value="Acetyl-CoA synthetase-like"/>
    <property type="match status" value="1"/>
</dbReference>
<dbReference type="NCBIfam" id="TIGR01746">
    <property type="entry name" value="Thioester-redct"/>
    <property type="match status" value="1"/>
</dbReference>
<dbReference type="InterPro" id="IPR009081">
    <property type="entry name" value="PP-bd_ACP"/>
</dbReference>
<name>A0A7Y7XF60_9PSED</name>
<dbReference type="InterPro" id="IPR036736">
    <property type="entry name" value="ACP-like_sf"/>
</dbReference>
<evidence type="ECO:0000256" key="2">
    <source>
        <dbReference type="ARBA" id="ARBA00022553"/>
    </source>
</evidence>
<dbReference type="Gene3D" id="3.30.300.30">
    <property type="match status" value="1"/>
</dbReference>
<dbReference type="Gene3D" id="1.10.1200.10">
    <property type="entry name" value="ACP-like"/>
    <property type="match status" value="1"/>
</dbReference>
<evidence type="ECO:0000313" key="4">
    <source>
        <dbReference type="EMBL" id="NWB97647.1"/>
    </source>
</evidence>
<dbReference type="InterPro" id="IPR036291">
    <property type="entry name" value="NAD(P)-bd_dom_sf"/>
</dbReference>
<evidence type="ECO:0000313" key="5">
    <source>
        <dbReference type="Proteomes" id="UP000539985"/>
    </source>
</evidence>
<accession>A0A7Y7XF60</accession>
<proteinExistence type="predicted"/>
<dbReference type="Pfam" id="PF07993">
    <property type="entry name" value="NAD_binding_4"/>
    <property type="match status" value="1"/>
</dbReference>
<organism evidence="4 5">
    <name type="scientific">Pseudomonas gingeri</name>
    <dbReference type="NCBI Taxonomy" id="117681"/>
    <lineage>
        <taxon>Bacteria</taxon>
        <taxon>Pseudomonadati</taxon>
        <taxon>Pseudomonadota</taxon>
        <taxon>Gammaproteobacteria</taxon>
        <taxon>Pseudomonadales</taxon>
        <taxon>Pseudomonadaceae</taxon>
        <taxon>Pseudomonas</taxon>
    </lineage>
</organism>
<dbReference type="CDD" id="cd05235">
    <property type="entry name" value="SDR_e1"/>
    <property type="match status" value="1"/>
</dbReference>
<keyword evidence="2" id="KW-0597">Phosphoprotein</keyword>
<feature type="domain" description="Carrier" evidence="3">
    <location>
        <begin position="190"/>
        <end position="267"/>
    </location>
</feature>
<comment type="caution">
    <text evidence="4">The sequence shown here is derived from an EMBL/GenBank/DDBJ whole genome shotgun (WGS) entry which is preliminary data.</text>
</comment>
<gene>
    <name evidence="4" type="ORF">HX882_17255</name>
</gene>
<dbReference type="PROSITE" id="PS50075">
    <property type="entry name" value="CARRIER"/>
    <property type="match status" value="1"/>
</dbReference>
<dbReference type="InterPro" id="IPR042099">
    <property type="entry name" value="ANL_N_sf"/>
</dbReference>